<dbReference type="WBParaSite" id="RSKR_0000781900.1">
    <property type="protein sequence ID" value="RSKR_0000781900.1"/>
    <property type="gene ID" value="RSKR_0000781900"/>
</dbReference>
<accession>A0AC35U6J6</accession>
<organism evidence="1 2">
    <name type="scientific">Rhabditophanes sp. KR3021</name>
    <dbReference type="NCBI Taxonomy" id="114890"/>
    <lineage>
        <taxon>Eukaryota</taxon>
        <taxon>Metazoa</taxon>
        <taxon>Ecdysozoa</taxon>
        <taxon>Nematoda</taxon>
        <taxon>Chromadorea</taxon>
        <taxon>Rhabditida</taxon>
        <taxon>Tylenchina</taxon>
        <taxon>Panagrolaimomorpha</taxon>
        <taxon>Strongyloidoidea</taxon>
        <taxon>Alloionematidae</taxon>
        <taxon>Rhabditophanes</taxon>
    </lineage>
</organism>
<sequence length="567" mass="64184">MGTDVFDSPMSGHETHELAAALQDRLDAINTEIRMIQEEKNHAEIACERLEQQNWSDDPGIHYSHNRLGMEEMLMNQGNHLQSTPRGSPHRQYNTLPSHAVYNNYRNINDGYSNINPSGMAVDEYELEQFHRQYQRRNNFNHLSQDNMASYQNSDDQLVNDQNIPASLMYNTNDFSNAISGPSGVLKQPKKKSMSSSGLKSLGRIFGSKKSKSQMYAKGAYDTGSYSDSETSSMYEENVAFSPNNLVNCQEKASLPNLSLYQGTLGGSGTSDFDKRRRKKNELLEKAMEARTPFALWNGPTVVAWLELWVGMPAWYVAACKANVKSGAIMSALSDQEIQREIGISNPLHRLKLRLAIQEMVALTSPSAPKTSPTSLAFGEMNHEWIGNEWLPMLGLAKYRGAFMECLLDARMLEHLSKRDLRVHLKMVDSFHRTSLQYGIICLKKLNYEKKVFYDRQKACENVNKDVMVWSNERVSRWVEEVGLGCYALNLKDTGVHGALIALDETFDAQSLILALQISPQDEHSRQTLEHAFSKLILEFRPETYRGGPSQGHINQQQNMSLNNKHS</sequence>
<evidence type="ECO:0000313" key="2">
    <source>
        <dbReference type="WBParaSite" id="RSKR_0000781900.1"/>
    </source>
</evidence>
<dbReference type="Proteomes" id="UP000095286">
    <property type="component" value="Unplaced"/>
</dbReference>
<reference evidence="2" key="1">
    <citation type="submission" date="2016-11" db="UniProtKB">
        <authorList>
            <consortium name="WormBaseParasite"/>
        </authorList>
    </citation>
    <scope>IDENTIFICATION</scope>
    <source>
        <strain evidence="2">KR3021</strain>
    </source>
</reference>
<protein>
    <submittedName>
        <fullName evidence="2">Liprin-beta-1</fullName>
    </submittedName>
</protein>
<name>A0AC35U6J6_9BILA</name>
<evidence type="ECO:0000313" key="1">
    <source>
        <dbReference type="Proteomes" id="UP000095286"/>
    </source>
</evidence>
<proteinExistence type="predicted"/>